<dbReference type="EMBL" id="RHQL01000010">
    <property type="protein sequence ID" value="RRV08856.1"/>
    <property type="molecule type" value="Genomic_DNA"/>
</dbReference>
<reference evidence="1 2" key="1">
    <citation type="submission" date="2018-10" db="EMBL/GenBank/DDBJ databases">
        <title>Transmission dynamics of multidrug resistant bacteria on intensive care unit surfaces.</title>
        <authorList>
            <person name="D'Souza A.W."/>
            <person name="Potter R.F."/>
            <person name="Wallace M."/>
            <person name="Shupe A."/>
            <person name="Patel S."/>
            <person name="Sun S."/>
            <person name="Gul D."/>
            <person name="Kwon J.H."/>
            <person name="Andleeb S."/>
            <person name="Burnham C.-A.D."/>
            <person name="Dantas G."/>
        </authorList>
    </citation>
    <scope>NUCLEOTIDE SEQUENCE [LARGE SCALE GENOMIC DNA]</scope>
    <source>
        <strain evidence="1 2">PX_177</strain>
    </source>
</reference>
<proteinExistence type="predicted"/>
<comment type="caution">
    <text evidence="1">The sequence shown here is derived from an EMBL/GenBank/DDBJ whole genome shotgun (WGS) entry which is preliminary data.</text>
</comment>
<protein>
    <submittedName>
        <fullName evidence="1">Uncharacterized protein</fullName>
    </submittedName>
</protein>
<dbReference type="Proteomes" id="UP000276506">
    <property type="component" value="Unassembled WGS sequence"/>
</dbReference>
<gene>
    <name evidence="1" type="ORF">EGJ28_16460</name>
</gene>
<evidence type="ECO:0000313" key="2">
    <source>
        <dbReference type="Proteomes" id="UP000276506"/>
    </source>
</evidence>
<name>A0A3R8U270_9GAMM</name>
<accession>A0A3R8U270</accession>
<evidence type="ECO:0000313" key="1">
    <source>
        <dbReference type="EMBL" id="RRV08856.1"/>
    </source>
</evidence>
<dbReference type="RefSeq" id="WP_041109927.1">
    <property type="nucleotide sequence ID" value="NZ_RHQL01000010.1"/>
</dbReference>
<organism evidence="1 2">
    <name type="scientific">Stutzerimonas xanthomarina</name>
    <dbReference type="NCBI Taxonomy" id="271420"/>
    <lineage>
        <taxon>Bacteria</taxon>
        <taxon>Pseudomonadati</taxon>
        <taxon>Pseudomonadota</taxon>
        <taxon>Gammaproteobacteria</taxon>
        <taxon>Pseudomonadales</taxon>
        <taxon>Pseudomonadaceae</taxon>
        <taxon>Stutzerimonas</taxon>
    </lineage>
</organism>
<sequence>MTRRSTFKHQMLGFYFNINGLRRREGSEPIEAEIQAAATIYVRAYEKLQQTLPSSPSWLKRDDVNPEITYSPFELCEESLDEAEIEGTDGLLGFSFWLFSYHKVEAAEVLAFRQEVISAFNAAAVELGGQAQLIRVEARVTEEVTQTSVVDLEPNSR</sequence>
<dbReference type="AlphaFoldDB" id="A0A3R8U270"/>